<accession>A0ABZ3FQ71</accession>
<gene>
    <name evidence="2" type="ORF">AADG42_13340</name>
</gene>
<feature type="domain" description="ER-bound oxygenase mpaB/mpaB'/Rubber oxygenase catalytic" evidence="1">
    <location>
        <begin position="44"/>
        <end position="261"/>
    </location>
</feature>
<name>A0ABZ3FQ71_9ACTN</name>
<reference evidence="2 3" key="1">
    <citation type="submission" date="2024-04" db="EMBL/GenBank/DDBJ databases">
        <title>Isolation of an actinomycete strain from pig manure.</title>
        <authorList>
            <person name="Gong T."/>
            <person name="Yu Z."/>
            <person name="An M."/>
            <person name="Wei C."/>
            <person name="Yang W."/>
            <person name="Liu L."/>
        </authorList>
    </citation>
    <scope>NUCLEOTIDE SEQUENCE [LARGE SCALE GENOMIC DNA]</scope>
    <source>
        <strain evidence="2 3">ZF39</strain>
    </source>
</reference>
<dbReference type="EC" id="1.-.-.-" evidence="2"/>
<evidence type="ECO:0000259" key="1">
    <source>
        <dbReference type="Pfam" id="PF09995"/>
    </source>
</evidence>
<dbReference type="EMBL" id="CP154795">
    <property type="protein sequence ID" value="XAN08242.1"/>
    <property type="molecule type" value="Genomic_DNA"/>
</dbReference>
<keyword evidence="2" id="KW-0560">Oxidoreductase</keyword>
<dbReference type="RefSeq" id="WP_425309697.1">
    <property type="nucleotide sequence ID" value="NZ_CP154795.1"/>
</dbReference>
<dbReference type="Proteomes" id="UP001442841">
    <property type="component" value="Chromosome"/>
</dbReference>
<dbReference type="GO" id="GO:0016491">
    <property type="term" value="F:oxidoreductase activity"/>
    <property type="evidence" value="ECO:0007669"/>
    <property type="project" value="UniProtKB-KW"/>
</dbReference>
<dbReference type="PANTHER" id="PTHR36151">
    <property type="entry name" value="BLR2777 PROTEIN"/>
    <property type="match status" value="1"/>
</dbReference>
<sequence length="293" mass="31112">MGFVQRQLGLALRARVAGEGAVGRSAEIWGTPGPRRFSSADPIWRVHDNASMYAGGIAALLLQSLHPQAMAGVAGHSGYKSDPWGRLQRTADYIAATTFGTDEIAEASFAKVRSIHSRVRGKDYFGRPYRADDPDLLRWVGTAEAYAFLTAFQRFARAPLSRADADTYVAQAGVLAAELGATDMPTTVAQLDAALTAYRPHLVATPAAREAADFLLKEPPLPLAARGGYALLAAGAVALLPDWAREALDLPLSPMAMRLGEGAGKSATAMVAWGLAGLSDESARADHRGRSQR</sequence>
<dbReference type="Pfam" id="PF09995">
    <property type="entry name" value="MPAB_Lcp_cat"/>
    <property type="match status" value="1"/>
</dbReference>
<protein>
    <submittedName>
        <fullName evidence="2">Oxygenase MpaB family protein</fullName>
        <ecNumber evidence="2">1.-.-.-</ecNumber>
    </submittedName>
</protein>
<evidence type="ECO:0000313" key="2">
    <source>
        <dbReference type="EMBL" id="XAN08242.1"/>
    </source>
</evidence>
<evidence type="ECO:0000313" key="3">
    <source>
        <dbReference type="Proteomes" id="UP001442841"/>
    </source>
</evidence>
<keyword evidence="3" id="KW-1185">Reference proteome</keyword>
<proteinExistence type="predicted"/>
<dbReference type="PANTHER" id="PTHR36151:SF3">
    <property type="entry name" value="ER-BOUND OXYGENASE MPAB_MPAB'_RUBBER OXYGENASE CATALYTIC DOMAIN-CONTAINING PROTEIN"/>
    <property type="match status" value="1"/>
</dbReference>
<organism evidence="2 3">
    <name type="scientific">Ammonicoccus fulvus</name>
    <dbReference type="NCBI Taxonomy" id="3138240"/>
    <lineage>
        <taxon>Bacteria</taxon>
        <taxon>Bacillati</taxon>
        <taxon>Actinomycetota</taxon>
        <taxon>Actinomycetes</taxon>
        <taxon>Propionibacteriales</taxon>
        <taxon>Propionibacteriaceae</taxon>
        <taxon>Ammonicoccus</taxon>
    </lineage>
</organism>
<dbReference type="InterPro" id="IPR018713">
    <property type="entry name" value="MPAB/Lcp_cat_dom"/>
</dbReference>